<dbReference type="PROSITE" id="PS00636">
    <property type="entry name" value="DNAJ_1"/>
    <property type="match status" value="1"/>
</dbReference>
<feature type="domain" description="J" evidence="2">
    <location>
        <begin position="95"/>
        <end position="160"/>
    </location>
</feature>
<reference evidence="3" key="1">
    <citation type="submission" date="2023-08" db="EMBL/GenBank/DDBJ databases">
        <authorList>
            <person name="Audoor S."/>
            <person name="Bilcke G."/>
        </authorList>
    </citation>
    <scope>NUCLEOTIDE SEQUENCE</scope>
</reference>
<dbReference type="Pfam" id="PF00226">
    <property type="entry name" value="DnaJ"/>
    <property type="match status" value="1"/>
</dbReference>
<evidence type="ECO:0000256" key="1">
    <source>
        <dbReference type="SAM" id="MobiDB-lite"/>
    </source>
</evidence>
<organism evidence="3 4">
    <name type="scientific">Cylindrotheca closterium</name>
    <dbReference type="NCBI Taxonomy" id="2856"/>
    <lineage>
        <taxon>Eukaryota</taxon>
        <taxon>Sar</taxon>
        <taxon>Stramenopiles</taxon>
        <taxon>Ochrophyta</taxon>
        <taxon>Bacillariophyta</taxon>
        <taxon>Bacillariophyceae</taxon>
        <taxon>Bacillariophycidae</taxon>
        <taxon>Bacillariales</taxon>
        <taxon>Bacillariaceae</taxon>
        <taxon>Cylindrotheca</taxon>
    </lineage>
</organism>
<dbReference type="PROSITE" id="PS50076">
    <property type="entry name" value="DNAJ_2"/>
    <property type="match status" value="1"/>
</dbReference>
<dbReference type="EMBL" id="CAKOGP040000002">
    <property type="protein sequence ID" value="CAJ1919219.1"/>
    <property type="molecule type" value="Genomic_DNA"/>
</dbReference>
<comment type="caution">
    <text evidence="3">The sequence shown here is derived from an EMBL/GenBank/DDBJ whole genome shotgun (WGS) entry which is preliminary data.</text>
</comment>
<dbReference type="PRINTS" id="PR00625">
    <property type="entry name" value="JDOMAIN"/>
</dbReference>
<dbReference type="InterPro" id="IPR036869">
    <property type="entry name" value="J_dom_sf"/>
</dbReference>
<dbReference type="Gene3D" id="1.10.287.110">
    <property type="entry name" value="DnaJ domain"/>
    <property type="match status" value="1"/>
</dbReference>
<dbReference type="InterPro" id="IPR018253">
    <property type="entry name" value="DnaJ_domain_CS"/>
</dbReference>
<dbReference type="Proteomes" id="UP001295423">
    <property type="component" value="Unassembled WGS sequence"/>
</dbReference>
<feature type="compositionally biased region" description="Polar residues" evidence="1">
    <location>
        <begin position="509"/>
        <end position="518"/>
    </location>
</feature>
<dbReference type="Pfam" id="PF14308">
    <property type="entry name" value="DnaJ-X"/>
    <property type="match status" value="1"/>
</dbReference>
<dbReference type="InterPro" id="IPR026894">
    <property type="entry name" value="DnaJ_X"/>
</dbReference>
<dbReference type="AlphaFoldDB" id="A0AAD2FCA6"/>
<evidence type="ECO:0000313" key="4">
    <source>
        <dbReference type="Proteomes" id="UP001295423"/>
    </source>
</evidence>
<protein>
    <recommendedName>
        <fullName evidence="2">J domain-containing protein</fullName>
    </recommendedName>
</protein>
<evidence type="ECO:0000313" key="3">
    <source>
        <dbReference type="EMBL" id="CAJ1919219.1"/>
    </source>
</evidence>
<sequence>MTEQQNGEVFGSFAKGVGSFFGAVKKGVVNRQEEIRQAREAREFGKVWDREKKAWVFYFLDKEWEELMEKQKKLNPGGSTISAGGEDEREVKDRAYYDLLGVSTNATSGEMKKAYYKKARTCHPDKNPDDPEAAKKFQELGHAYNILSNEEMRASYDKHGPMEGNGNENAEMDPMVFFNVMFGSTLVEKYIGELWIAGTADSMLKDDMKDGSDAMDMETYEKMSAEDREKKMEERMSKMREETDFKSAKRQVQCAKHLRTRVQEFEDIDYSKIINMGKVEEYVKGCNEEAVEIAKGAQGAMYLQAIGFSLEVNAEAYLGFEGSVLGLGGHWARTKQNTSAIGGNMKLLGAGIRAATAGARAMNQAESLNRDVEESGLLDEQQAAAQMQMQIDGSLPVFLEFVWAINKRDIQSTLVEVCKKLFDDATVPKEIRLRRAEGVRLLGKEFRKVGYAFARLNKNTMDADEIKAKMSVAAMATMAKAQGQEMTEEDQQELMKQAKEEMKNAPPSFKNNGQSPQKTDGETM</sequence>
<dbReference type="InterPro" id="IPR052423">
    <property type="entry name" value="EMIR"/>
</dbReference>
<dbReference type="CDD" id="cd06257">
    <property type="entry name" value="DnaJ"/>
    <property type="match status" value="1"/>
</dbReference>
<dbReference type="SUPFAM" id="SSF46565">
    <property type="entry name" value="Chaperone J-domain"/>
    <property type="match status" value="1"/>
</dbReference>
<dbReference type="PANTHER" id="PTHR44094:SF8">
    <property type="entry name" value="DNAJ HEAT SHOCK N-TERMINAL DOMAIN-CONTAINING PROTEIN-RELATED"/>
    <property type="match status" value="1"/>
</dbReference>
<evidence type="ECO:0000259" key="2">
    <source>
        <dbReference type="PROSITE" id="PS50076"/>
    </source>
</evidence>
<feature type="region of interest" description="Disordered" evidence="1">
    <location>
        <begin position="481"/>
        <end position="524"/>
    </location>
</feature>
<dbReference type="PANTHER" id="PTHR44094">
    <property type="entry name" value="DNAJ HEAT SHOCK N-TERMINAL DOMAIN-CONTAINING PROTEIN"/>
    <property type="match status" value="1"/>
</dbReference>
<dbReference type="InterPro" id="IPR001623">
    <property type="entry name" value="DnaJ_domain"/>
</dbReference>
<gene>
    <name evidence="3" type="ORF">CYCCA115_LOCUS840</name>
</gene>
<accession>A0AAD2FCA6</accession>
<proteinExistence type="predicted"/>
<name>A0AAD2FCA6_9STRA</name>
<keyword evidence="4" id="KW-1185">Reference proteome</keyword>
<dbReference type="SMART" id="SM00271">
    <property type="entry name" value="DnaJ"/>
    <property type="match status" value="1"/>
</dbReference>